<dbReference type="GO" id="GO:0003968">
    <property type="term" value="F:RNA-directed RNA polymerase activity"/>
    <property type="evidence" value="ECO:0007669"/>
    <property type="project" value="UniProtKB-KW"/>
</dbReference>
<keyword evidence="5" id="KW-0547">Nucleotide-binding</keyword>
<evidence type="ECO:0000259" key="10">
    <source>
        <dbReference type="PROSITE" id="PS50522"/>
    </source>
</evidence>
<comment type="catalytic activity">
    <reaction evidence="8">
        <text>RNA(n) + a ribonucleoside 5'-triphosphate = RNA(n+1) + diphosphate</text>
        <dbReference type="Rhea" id="RHEA:21248"/>
        <dbReference type="Rhea" id="RHEA-COMP:14527"/>
        <dbReference type="Rhea" id="RHEA-COMP:17342"/>
        <dbReference type="ChEBI" id="CHEBI:33019"/>
        <dbReference type="ChEBI" id="CHEBI:61557"/>
        <dbReference type="ChEBI" id="CHEBI:140395"/>
        <dbReference type="EC" id="2.7.7.48"/>
    </reaction>
</comment>
<dbReference type="Proteomes" id="UP000678135">
    <property type="component" value="Segment"/>
</dbReference>
<dbReference type="PROSITE" id="PS50522">
    <property type="entry name" value="RDRP_PHAGE"/>
    <property type="match status" value="1"/>
</dbReference>
<dbReference type="InterPro" id="IPR007096">
    <property type="entry name" value="RNA-dir_Rpol_cat_phage"/>
</dbReference>
<protein>
    <recommendedName>
        <fullName evidence="1">RNA-directed RNA polymerase</fullName>
        <ecNumber evidence="1">2.7.7.48</ecNumber>
    </recommendedName>
    <alternativeName>
        <fullName evidence="7">RNA replicase beta chain</fullName>
    </alternativeName>
</protein>
<evidence type="ECO:0000256" key="1">
    <source>
        <dbReference type="ARBA" id="ARBA00012494"/>
    </source>
</evidence>
<evidence type="ECO:0000256" key="5">
    <source>
        <dbReference type="ARBA" id="ARBA00022741"/>
    </source>
</evidence>
<dbReference type="EMBL" id="BK013374">
    <property type="protein sequence ID" value="DAD49900.1"/>
    <property type="molecule type" value="Genomic_RNA"/>
</dbReference>
<keyword evidence="3" id="KW-0808">Transferase</keyword>
<evidence type="ECO:0000256" key="3">
    <source>
        <dbReference type="ARBA" id="ARBA00022679"/>
    </source>
</evidence>
<keyword evidence="4" id="KW-0548">Nucleotidyltransferase</keyword>
<comment type="cofactor">
    <cofactor evidence="9">
        <name>Mg(2+)</name>
        <dbReference type="ChEBI" id="CHEBI:18420"/>
    </cofactor>
    <text evidence="9">Binds 2 Mg(2+) per subunit.</text>
</comment>
<gene>
    <name evidence="11" type="primary">ESE019_3</name>
</gene>
<dbReference type="RefSeq" id="YP_010769511.1">
    <property type="nucleotide sequence ID" value="NC_073997.1"/>
</dbReference>
<evidence type="ECO:0000256" key="7">
    <source>
        <dbReference type="ARBA" id="ARBA00030248"/>
    </source>
</evidence>
<evidence type="ECO:0000256" key="6">
    <source>
        <dbReference type="ARBA" id="ARBA00022953"/>
    </source>
</evidence>
<accession>A0A8S5KXN2</accession>
<feature type="binding site" evidence="9">
    <location>
        <position position="375"/>
    </location>
    <ligand>
        <name>Mg(2+)</name>
        <dbReference type="ChEBI" id="CHEBI:18420"/>
        <label>2</label>
    </ligand>
</feature>
<keyword evidence="12" id="KW-1185">Reference proteome</keyword>
<keyword evidence="9" id="KW-0479">Metal-binding</keyword>
<reference evidence="11" key="1">
    <citation type="submission" date="2020-09" db="EMBL/GenBank/DDBJ databases">
        <title>Leviviricetes taxonomy.</title>
        <authorList>
            <person name="Stockdale S.R."/>
            <person name="Callanan J."/>
            <person name="Adriaenssens E.M."/>
            <person name="Kuhn J.H."/>
            <person name="Rumnieks J."/>
            <person name="Shkoporov A."/>
            <person name="Draper L.A."/>
            <person name="Ross P."/>
            <person name="Hill C."/>
        </authorList>
    </citation>
    <scope>NUCLEOTIDE SEQUENCE</scope>
</reference>
<evidence type="ECO:0000256" key="8">
    <source>
        <dbReference type="ARBA" id="ARBA00048744"/>
    </source>
</evidence>
<evidence type="ECO:0000256" key="9">
    <source>
        <dbReference type="PIRSR" id="PIRSR605093-1"/>
    </source>
</evidence>
<evidence type="ECO:0000313" key="12">
    <source>
        <dbReference type="Proteomes" id="UP000678135"/>
    </source>
</evidence>
<feature type="binding site" evidence="9">
    <location>
        <position position="287"/>
    </location>
    <ligand>
        <name>Mg(2+)</name>
        <dbReference type="ChEBI" id="CHEBI:18420"/>
        <label>2</label>
    </ligand>
</feature>
<dbReference type="KEGG" id="vg:80398549"/>
<dbReference type="GO" id="GO:0000166">
    <property type="term" value="F:nucleotide binding"/>
    <property type="evidence" value="ECO:0007669"/>
    <property type="project" value="UniProtKB-KW"/>
</dbReference>
<sequence length="577" mass="66367">MSWLKSLGQEATLNILDDLSTAYYFEKSSPGYYQLDQVYFLIKSRAWLDLLNYEVDYQAISIGEAIAVRQMLAFYEKLDCLPTGIDREAKAFEKFVEAEEACKATNDRFRSAGWRNFSPAVVQILFYTMNEISHILGRPPSLASLDYRFGPGATSSIRRNKASIQQKLAEKPSCSETMLHHAYFRSFLREFPHWLDCHAESAFDSEGYEVWRVDVSVETSKLCFVPKNAKTFRSIITQPTLNSLYQLGIGDYMVKRLKRVGVDLGDQSKNQRKARIGSITGDIATVDLQSASDRIATHLVKFLLQDDWYDLLLFGRCPTYTYKGSSPKRLEQFSSMGNGFTFPLETLLFYSLARAVLKYMNASAEEWDMLSVYGDDITLPSRCFSLLTEVFTECGFLVNSKKSFSNGPFRESCGADYLQGIDIRPFYVRSELSGENLFLLYNYFVRLYEDDISEFILRYIPEHMRLYGPDGYGDGHLVCRNYIGYRTRSSIRKGWGGRYFRTYKRLGSDHKSFYPGDFVSPLYMIYVSPASEPLHKNRDGTISTIHRSMRFSKDGRIIFDLPSSRDRYTEVSIYTLS</sequence>
<evidence type="ECO:0000313" key="11">
    <source>
        <dbReference type="EMBL" id="DAD49900.1"/>
    </source>
</evidence>
<feature type="binding site" evidence="9">
    <location>
        <position position="376"/>
    </location>
    <ligand>
        <name>Mg(2+)</name>
        <dbReference type="ChEBI" id="CHEBI:18420"/>
        <label>2</label>
    </ligand>
</feature>
<evidence type="ECO:0000256" key="4">
    <source>
        <dbReference type="ARBA" id="ARBA00022695"/>
    </source>
</evidence>
<keyword evidence="9" id="KW-0460">Magnesium</keyword>
<dbReference type="Pfam" id="PF03431">
    <property type="entry name" value="RNA_replicase_B"/>
    <property type="match status" value="1"/>
</dbReference>
<name>A0A8S5KXN2_9VIRU</name>
<dbReference type="GeneID" id="80398549"/>
<dbReference type="EC" id="2.7.7.48" evidence="1"/>
<evidence type="ECO:0000256" key="2">
    <source>
        <dbReference type="ARBA" id="ARBA00022484"/>
    </source>
</evidence>
<proteinExistence type="predicted"/>
<dbReference type="GO" id="GO:0039694">
    <property type="term" value="P:viral RNA genome replication"/>
    <property type="evidence" value="ECO:0007669"/>
    <property type="project" value="InterPro"/>
</dbReference>
<keyword evidence="6" id="KW-0693">Viral RNA replication</keyword>
<feature type="domain" description="RdRp catalytic" evidence="10">
    <location>
        <begin position="272"/>
        <end position="407"/>
    </location>
</feature>
<dbReference type="InterPro" id="IPR005093">
    <property type="entry name" value="RNArep_beta"/>
</dbReference>
<dbReference type="GO" id="GO:0046872">
    <property type="term" value="F:metal ion binding"/>
    <property type="evidence" value="ECO:0007669"/>
    <property type="project" value="UniProtKB-KW"/>
</dbReference>
<keyword evidence="2 11" id="KW-0696">RNA-directed RNA polymerase</keyword>
<organism evidence="11 12">
    <name type="scientific">ssRNA phage ESE019</name>
    <dbReference type="NCBI Taxonomy" id="2786002"/>
    <lineage>
        <taxon>Viruses</taxon>
        <taxon>Riboviria</taxon>
        <taxon>Orthornavirae</taxon>
        <taxon>Lenarviricota</taxon>
        <taxon>Leviviricetes</taxon>
        <taxon>Norzivirales</taxon>
        <taxon>Fiersviridae</taxon>
        <taxon>Meblowovirus</taxon>
        <taxon>Meblowovirus defluviicola</taxon>
    </lineage>
</organism>